<dbReference type="Proteomes" id="UP000199548">
    <property type="component" value="Unassembled WGS sequence"/>
</dbReference>
<accession>A0A1I3KQT7</accession>
<dbReference type="RefSeq" id="WP_091011723.1">
    <property type="nucleotide sequence ID" value="NZ_CP041743.1"/>
</dbReference>
<dbReference type="InterPro" id="IPR009197">
    <property type="entry name" value="MlrC"/>
</dbReference>
<evidence type="ECO:0000256" key="1">
    <source>
        <dbReference type="PIRNR" id="PIRNR012702"/>
    </source>
</evidence>
<keyword evidence="1" id="KW-0482">Metalloprotease</keyword>
<dbReference type="Pfam" id="PF07364">
    <property type="entry name" value="DUF1485"/>
    <property type="match status" value="1"/>
</dbReference>
<evidence type="ECO:0000313" key="5">
    <source>
        <dbReference type="Proteomes" id="UP000199548"/>
    </source>
</evidence>
<dbReference type="OrthoDB" id="5288421at2"/>
<dbReference type="GO" id="GO:0046872">
    <property type="term" value="F:metal ion binding"/>
    <property type="evidence" value="ECO:0007669"/>
    <property type="project" value="UniProtKB-KW"/>
</dbReference>
<dbReference type="GO" id="GO:0006508">
    <property type="term" value="P:proteolysis"/>
    <property type="evidence" value="ECO:0007669"/>
    <property type="project" value="UniProtKB-KW"/>
</dbReference>
<gene>
    <name evidence="4" type="ORF">SAMN05192543_10480</name>
</gene>
<keyword evidence="1" id="KW-0479">Metal-binding</keyword>
<keyword evidence="1" id="KW-0378">Hydrolase</keyword>
<name>A0A1I3KQT7_9BURK</name>
<evidence type="ECO:0000259" key="3">
    <source>
        <dbReference type="Pfam" id="PF07364"/>
    </source>
</evidence>
<evidence type="ECO:0000313" key="4">
    <source>
        <dbReference type="EMBL" id="SFI74718.1"/>
    </source>
</evidence>
<dbReference type="InterPro" id="IPR015995">
    <property type="entry name" value="MlrC_N"/>
</dbReference>
<dbReference type="AlphaFoldDB" id="A0A1I3KQT7"/>
<protein>
    <recommendedName>
        <fullName evidence="1">Microcystinase C</fullName>
        <shortName evidence="1">MlrC</shortName>
    </recommendedName>
</protein>
<dbReference type="InterPro" id="IPR010799">
    <property type="entry name" value="MlrC_C"/>
</dbReference>
<dbReference type="Pfam" id="PF07171">
    <property type="entry name" value="MlrC_C"/>
    <property type="match status" value="1"/>
</dbReference>
<dbReference type="PIRSF" id="PIRSF012702">
    <property type="entry name" value="UCP012702"/>
    <property type="match status" value="1"/>
</dbReference>
<evidence type="ECO:0000259" key="2">
    <source>
        <dbReference type="Pfam" id="PF07171"/>
    </source>
</evidence>
<dbReference type="GO" id="GO:0008237">
    <property type="term" value="F:metallopeptidase activity"/>
    <property type="evidence" value="ECO:0007669"/>
    <property type="project" value="UniProtKB-KW"/>
</dbReference>
<proteinExistence type="inferred from homology"/>
<comment type="function">
    <text evidence="1">Involved in peptidolytic degradation of cyclic heptapeptide hepatotoxin microcystin (MC).</text>
</comment>
<keyword evidence="1" id="KW-0645">Protease</keyword>
<sequence>MRIMLAGFRHESNTFASTRAAYEDFVHGGSGPPLSRGAEILTFKSLNLPVAGFMKEAEANGHTFVPSVWANAIPSAPVERETFERLTNEIVDAARQHAPDAIYLDLHGAMVAEHVDDGEGELLSRLRTAIGGNIPIVASLDLHANMTGRMLDHANGLVAYRTYPHVDMAETGKRTARLLEVMLGGKPLHLAVRRVPFLIPINAMSTMFEPAKAVYERLAELEVGDVASLSFTPGFPAADFPECGPVIWGYGHDVDAVNRAVDELYECVVSQESHWRVQFLSADEAVAEAIRIARGADKPVVIADTQDNPGAGGDSNTTGILKALVGQRAEDAVLGIFYDPAAAGAAHAAGVGAAISLRLGTQSGDGFEGTFRVEHLSDGRCICHGEMLAGATIELGPTACLSIAGVRIVVASAKVQMLDRAFYKVAGIDPETAKIVVNKSSVHFRADFERMAEAVLIAKSPGSMIADPADIPWTRLAHGMKVSPNGKVFEL</sequence>
<keyword evidence="5" id="KW-1185">Reference proteome</keyword>
<dbReference type="STRING" id="420953.SAMN05192543_10480"/>
<reference evidence="4 5" key="1">
    <citation type="submission" date="2016-10" db="EMBL/GenBank/DDBJ databases">
        <authorList>
            <person name="de Groot N.N."/>
        </authorList>
    </citation>
    <scope>NUCLEOTIDE SEQUENCE [LARGE SCALE GENOMIC DNA]</scope>
    <source>
        <strain evidence="4 5">LMG 23650</strain>
    </source>
</reference>
<organism evidence="4 5">
    <name type="scientific">Paraburkholderia megapolitana</name>
    <dbReference type="NCBI Taxonomy" id="420953"/>
    <lineage>
        <taxon>Bacteria</taxon>
        <taxon>Pseudomonadati</taxon>
        <taxon>Pseudomonadota</taxon>
        <taxon>Betaproteobacteria</taxon>
        <taxon>Burkholderiales</taxon>
        <taxon>Burkholderiaceae</taxon>
        <taxon>Paraburkholderia</taxon>
    </lineage>
</organism>
<dbReference type="EMBL" id="FOQU01000004">
    <property type="protein sequence ID" value="SFI74718.1"/>
    <property type="molecule type" value="Genomic_DNA"/>
</dbReference>
<comment type="similarity">
    <text evidence="1">Belongs to the peptidase M81 family.</text>
</comment>
<comment type="cofactor">
    <cofactor evidence="1">
        <name>Zn(2+)</name>
        <dbReference type="ChEBI" id="CHEBI:29105"/>
    </cofactor>
    <text evidence="1">Binds 1 zinc ion per subunit.</text>
</comment>
<feature type="domain" description="Microcystin LR degradation protein MlrC N-terminal" evidence="3">
    <location>
        <begin position="2"/>
        <end position="290"/>
    </location>
</feature>
<feature type="domain" description="Microcystin LR degradation protein MlrC C-terminal" evidence="2">
    <location>
        <begin position="302"/>
        <end position="475"/>
    </location>
</feature>